<dbReference type="EMBL" id="GBXM01075044">
    <property type="protein sequence ID" value="JAH33533.1"/>
    <property type="molecule type" value="Transcribed_RNA"/>
</dbReference>
<protein>
    <submittedName>
        <fullName evidence="1">Uncharacterized protein</fullName>
    </submittedName>
</protein>
<evidence type="ECO:0000313" key="1">
    <source>
        <dbReference type="EMBL" id="JAH33533.1"/>
    </source>
</evidence>
<dbReference type="AlphaFoldDB" id="A0A0E9RZ42"/>
<reference evidence="1" key="1">
    <citation type="submission" date="2014-11" db="EMBL/GenBank/DDBJ databases">
        <authorList>
            <person name="Amaro Gonzalez C."/>
        </authorList>
    </citation>
    <scope>NUCLEOTIDE SEQUENCE</scope>
</reference>
<accession>A0A0E9RZ42</accession>
<sequence>MVTQSFLFRNMNESIFHKSELKQELNQYLFLIHKTRCVT</sequence>
<name>A0A0E9RZ42_ANGAN</name>
<reference evidence="1" key="2">
    <citation type="journal article" date="2015" name="Fish Shellfish Immunol.">
        <title>Early steps in the European eel (Anguilla anguilla)-Vibrio vulnificus interaction in the gills: Role of the RtxA13 toxin.</title>
        <authorList>
            <person name="Callol A."/>
            <person name="Pajuelo D."/>
            <person name="Ebbesson L."/>
            <person name="Teles M."/>
            <person name="MacKenzie S."/>
            <person name="Amaro C."/>
        </authorList>
    </citation>
    <scope>NUCLEOTIDE SEQUENCE</scope>
</reference>
<organism evidence="1">
    <name type="scientific">Anguilla anguilla</name>
    <name type="common">European freshwater eel</name>
    <name type="synonym">Muraena anguilla</name>
    <dbReference type="NCBI Taxonomy" id="7936"/>
    <lineage>
        <taxon>Eukaryota</taxon>
        <taxon>Metazoa</taxon>
        <taxon>Chordata</taxon>
        <taxon>Craniata</taxon>
        <taxon>Vertebrata</taxon>
        <taxon>Euteleostomi</taxon>
        <taxon>Actinopterygii</taxon>
        <taxon>Neopterygii</taxon>
        <taxon>Teleostei</taxon>
        <taxon>Anguilliformes</taxon>
        <taxon>Anguillidae</taxon>
        <taxon>Anguilla</taxon>
    </lineage>
</organism>
<proteinExistence type="predicted"/>